<name>A0ABV0UL53_9TELE</name>
<dbReference type="EMBL" id="JAHRIQ010071278">
    <property type="protein sequence ID" value="MEQ2244553.1"/>
    <property type="molecule type" value="Genomic_DNA"/>
</dbReference>
<accession>A0ABV0UL53</accession>
<protein>
    <submittedName>
        <fullName evidence="2">Uncharacterized protein</fullName>
    </submittedName>
</protein>
<keyword evidence="3" id="KW-1185">Reference proteome</keyword>
<feature type="region of interest" description="Disordered" evidence="1">
    <location>
        <begin position="1"/>
        <end position="129"/>
    </location>
</feature>
<proteinExistence type="predicted"/>
<organism evidence="2 3">
    <name type="scientific">Ilyodon furcidens</name>
    <name type="common">goldbreast splitfin</name>
    <dbReference type="NCBI Taxonomy" id="33524"/>
    <lineage>
        <taxon>Eukaryota</taxon>
        <taxon>Metazoa</taxon>
        <taxon>Chordata</taxon>
        <taxon>Craniata</taxon>
        <taxon>Vertebrata</taxon>
        <taxon>Euteleostomi</taxon>
        <taxon>Actinopterygii</taxon>
        <taxon>Neopterygii</taxon>
        <taxon>Teleostei</taxon>
        <taxon>Neoteleostei</taxon>
        <taxon>Acanthomorphata</taxon>
        <taxon>Ovalentaria</taxon>
        <taxon>Atherinomorphae</taxon>
        <taxon>Cyprinodontiformes</taxon>
        <taxon>Goodeidae</taxon>
        <taxon>Ilyodon</taxon>
    </lineage>
</organism>
<evidence type="ECO:0000313" key="2">
    <source>
        <dbReference type="EMBL" id="MEQ2244553.1"/>
    </source>
</evidence>
<comment type="caution">
    <text evidence="2">The sequence shown here is derived from an EMBL/GenBank/DDBJ whole genome shotgun (WGS) entry which is preliminary data.</text>
</comment>
<dbReference type="Proteomes" id="UP001482620">
    <property type="component" value="Unassembled WGS sequence"/>
</dbReference>
<sequence>MGQKGAALMRQSSTQNRLHWSRDPRPQGTSLPKQRPDRARGPRPRQAAAGSEPAHTKAPSFGQREPPIHQQAETPATSREETAPTFDGGSKLIQEREQRRLHPLPKTLHPASRIHTLKERAPAMRATIN</sequence>
<evidence type="ECO:0000313" key="3">
    <source>
        <dbReference type="Proteomes" id="UP001482620"/>
    </source>
</evidence>
<reference evidence="2 3" key="1">
    <citation type="submission" date="2021-06" db="EMBL/GenBank/DDBJ databases">
        <authorList>
            <person name="Palmer J.M."/>
        </authorList>
    </citation>
    <scope>NUCLEOTIDE SEQUENCE [LARGE SCALE GENOMIC DNA]</scope>
    <source>
        <strain evidence="3">if_2019</strain>
        <tissue evidence="2">Muscle</tissue>
    </source>
</reference>
<gene>
    <name evidence="2" type="ORF">ILYODFUR_018261</name>
</gene>
<evidence type="ECO:0000256" key="1">
    <source>
        <dbReference type="SAM" id="MobiDB-lite"/>
    </source>
</evidence>